<dbReference type="Gene3D" id="3.40.50.1980">
    <property type="entry name" value="Nitrogenase molybdenum iron protein domain"/>
    <property type="match status" value="2"/>
</dbReference>
<dbReference type="PANTHER" id="PTHR42953">
    <property type="entry name" value="HIGH-AFFINITY ZINC UPTAKE SYSTEM PROTEIN ZNUA-RELATED"/>
    <property type="match status" value="1"/>
</dbReference>
<dbReference type="OrthoDB" id="9793396at2"/>
<sequence>MKFGNGSPRSYLASLLAAWIGCWSPCAYTADPLPVFVSILPQKYFVERIGGRQVQVSVMVRQGQSPETYEPTPRQMAKLAQAKLYFRIGIPFENIWLERIIAANPRMEVVDCRRGISLLPVRKGHPALEAGDQHGMADPHIWTSPPLVKIMAAHIRNALIAAHPVSSSQFEKNYQAFIQDLNQLDQYIRQTLAGITHRRFMVFHPAWRYFARTYGLEEIPIERAGKEPGAKSLAALIEQGRQEEFRAIFVQKQSSRSNAELIARAIGAEVIVLDPLAEDYGRNLRHVATVLAKVLR</sequence>
<dbReference type="HOGENOM" id="CLU_016838_1_0_6"/>
<comment type="caution">
    <text evidence="7">The sequence shown here is derived from an EMBL/GenBank/DDBJ whole genome shotgun (WGS) entry which is preliminary data.</text>
</comment>
<keyword evidence="5" id="KW-0864">Zinc transport</keyword>
<feature type="chain" id="PRO_5002407726" description="High-affinity zinc uptake system protein ZnuA" evidence="6">
    <location>
        <begin position="30"/>
        <end position="296"/>
    </location>
</feature>
<comment type="similarity">
    <text evidence="1">Belongs to the bacterial solute-binding protein 9 family.</text>
</comment>
<dbReference type="Proteomes" id="UP000028839">
    <property type="component" value="Unassembled WGS sequence"/>
</dbReference>
<proteinExistence type="inferred from homology"/>
<keyword evidence="5" id="KW-0406">Ion transport</keyword>
<accession>A0A0E2YZB8</accession>
<keyword evidence="3" id="KW-0813">Transport</keyword>
<keyword evidence="5" id="KW-0862">Zinc</keyword>
<evidence type="ECO:0000256" key="6">
    <source>
        <dbReference type="SAM" id="SignalP"/>
    </source>
</evidence>
<evidence type="ECO:0000313" key="7">
    <source>
        <dbReference type="EMBL" id="KFI18678.1"/>
    </source>
</evidence>
<dbReference type="SUPFAM" id="SSF53807">
    <property type="entry name" value="Helical backbone' metal receptor"/>
    <property type="match status" value="1"/>
</dbReference>
<evidence type="ECO:0000256" key="4">
    <source>
        <dbReference type="ARBA" id="ARBA00022729"/>
    </source>
</evidence>
<dbReference type="PROSITE" id="PS51257">
    <property type="entry name" value="PROKAR_LIPOPROTEIN"/>
    <property type="match status" value="1"/>
</dbReference>
<evidence type="ECO:0000313" key="8">
    <source>
        <dbReference type="Proteomes" id="UP000028839"/>
    </source>
</evidence>
<dbReference type="InterPro" id="IPR050492">
    <property type="entry name" value="Bact_metal-bind_prot9"/>
</dbReference>
<dbReference type="Pfam" id="PF01297">
    <property type="entry name" value="ZnuA"/>
    <property type="match status" value="1"/>
</dbReference>
<dbReference type="EMBL" id="JPGN01000075">
    <property type="protein sequence ID" value="KFI18678.1"/>
    <property type="molecule type" value="Genomic_DNA"/>
</dbReference>
<evidence type="ECO:0000256" key="1">
    <source>
        <dbReference type="ARBA" id="ARBA00011028"/>
    </source>
</evidence>
<dbReference type="AlphaFoldDB" id="A0A0E2YZB8"/>
<organism evidence="7 8">
    <name type="scientific">Nitrosococcus oceani C-27</name>
    <dbReference type="NCBI Taxonomy" id="314279"/>
    <lineage>
        <taxon>Bacteria</taxon>
        <taxon>Pseudomonadati</taxon>
        <taxon>Pseudomonadota</taxon>
        <taxon>Gammaproteobacteria</taxon>
        <taxon>Chromatiales</taxon>
        <taxon>Chromatiaceae</taxon>
        <taxon>Nitrosococcus</taxon>
    </lineage>
</organism>
<dbReference type="PANTHER" id="PTHR42953:SF3">
    <property type="entry name" value="HIGH-AFFINITY ZINC UPTAKE SYSTEM PROTEIN ZNUA"/>
    <property type="match status" value="1"/>
</dbReference>
<gene>
    <name evidence="7" type="ORF">IB75_12895</name>
</gene>
<dbReference type="GO" id="GO:0006829">
    <property type="term" value="P:zinc ion transport"/>
    <property type="evidence" value="ECO:0007669"/>
    <property type="project" value="UniProtKB-KW"/>
</dbReference>
<dbReference type="GO" id="GO:0046872">
    <property type="term" value="F:metal ion binding"/>
    <property type="evidence" value="ECO:0007669"/>
    <property type="project" value="InterPro"/>
</dbReference>
<reference evidence="7 8" key="1">
    <citation type="submission" date="2014-07" db="EMBL/GenBank/DDBJ databases">
        <title>Comparative analysis of Nitrosococcus oceani genome inventories of strains from Pacific and Atlantic gyres.</title>
        <authorList>
            <person name="Lim C.K."/>
            <person name="Wang L."/>
            <person name="Sayavedra-Soto L.A."/>
            <person name="Klotz M.G."/>
        </authorList>
    </citation>
    <scope>NUCLEOTIDE SEQUENCE [LARGE SCALE GENOMIC DNA]</scope>
    <source>
        <strain evidence="7 8">C-27</strain>
    </source>
</reference>
<name>A0A0E2YZB8_9GAMM</name>
<evidence type="ECO:0000256" key="5">
    <source>
        <dbReference type="ARBA" id="ARBA00022906"/>
    </source>
</evidence>
<keyword evidence="4 6" id="KW-0732">Signal</keyword>
<feature type="signal peptide" evidence="6">
    <location>
        <begin position="1"/>
        <end position="29"/>
    </location>
</feature>
<evidence type="ECO:0000256" key="2">
    <source>
        <dbReference type="ARBA" id="ARBA00015915"/>
    </source>
</evidence>
<evidence type="ECO:0000256" key="3">
    <source>
        <dbReference type="ARBA" id="ARBA00022448"/>
    </source>
</evidence>
<protein>
    <recommendedName>
        <fullName evidence="2">High-affinity zinc uptake system protein ZnuA</fullName>
    </recommendedName>
</protein>
<dbReference type="InterPro" id="IPR006127">
    <property type="entry name" value="ZnuA-like"/>
</dbReference>